<dbReference type="SMART" id="SM00062">
    <property type="entry name" value="PBPb"/>
    <property type="match status" value="1"/>
</dbReference>
<dbReference type="SUPFAM" id="SSF53850">
    <property type="entry name" value="Periplasmic binding protein-like II"/>
    <property type="match status" value="1"/>
</dbReference>
<gene>
    <name evidence="4" type="ORF">SA2016_0813</name>
</gene>
<evidence type="ECO:0000313" key="4">
    <source>
        <dbReference type="EMBL" id="AMM31501.1"/>
    </source>
</evidence>
<evidence type="ECO:0000313" key="5">
    <source>
        <dbReference type="Proteomes" id="UP000070134"/>
    </source>
</evidence>
<keyword evidence="5" id="KW-1185">Reference proteome</keyword>
<dbReference type="KEGG" id="satk:SA2016_0813"/>
<evidence type="ECO:0000259" key="3">
    <source>
        <dbReference type="SMART" id="SM00062"/>
    </source>
</evidence>
<protein>
    <recommendedName>
        <fullName evidence="3">Solute-binding protein family 3/N-terminal domain-containing protein</fullName>
    </recommendedName>
</protein>
<dbReference type="PANTHER" id="PTHR35936:SF17">
    <property type="entry name" value="ARGININE-BINDING EXTRACELLULAR PROTEIN ARTP"/>
    <property type="match status" value="1"/>
</dbReference>
<dbReference type="RefSeq" id="WP_066495547.1">
    <property type="nucleotide sequence ID" value="NZ_BJMO01000036.1"/>
</dbReference>
<evidence type="ECO:0000256" key="1">
    <source>
        <dbReference type="ARBA" id="ARBA00022729"/>
    </source>
</evidence>
<feature type="domain" description="Solute-binding protein family 3/N-terminal" evidence="3">
    <location>
        <begin position="57"/>
        <end position="284"/>
    </location>
</feature>
<dbReference type="InterPro" id="IPR001638">
    <property type="entry name" value="Solute-binding_3/MltF_N"/>
</dbReference>
<dbReference type="PROSITE" id="PS51257">
    <property type="entry name" value="PROKAR_LIPOPROTEIN"/>
    <property type="match status" value="1"/>
</dbReference>
<dbReference type="Pfam" id="PF00497">
    <property type="entry name" value="SBP_bac_3"/>
    <property type="match status" value="1"/>
</dbReference>
<proteinExistence type="predicted"/>
<dbReference type="Gene3D" id="3.40.190.10">
    <property type="entry name" value="Periplasmic binding protein-like II"/>
    <property type="match status" value="2"/>
</dbReference>
<feature type="signal peptide" evidence="2">
    <location>
        <begin position="1"/>
        <end position="32"/>
    </location>
</feature>
<organism evidence="4 5">
    <name type="scientific">Sinomonas atrocyanea</name>
    <dbReference type="NCBI Taxonomy" id="37927"/>
    <lineage>
        <taxon>Bacteria</taxon>
        <taxon>Bacillati</taxon>
        <taxon>Actinomycetota</taxon>
        <taxon>Actinomycetes</taxon>
        <taxon>Micrococcales</taxon>
        <taxon>Micrococcaceae</taxon>
        <taxon>Sinomonas</taxon>
    </lineage>
</organism>
<reference evidence="4 5" key="1">
    <citation type="submission" date="2016-02" db="EMBL/GenBank/DDBJ databases">
        <title>Complete genome of Sinomonas atrocyanea KCTC 3377.</title>
        <authorList>
            <person name="Kim K.M."/>
        </authorList>
    </citation>
    <scope>NUCLEOTIDE SEQUENCE [LARGE SCALE GENOMIC DNA]</scope>
    <source>
        <strain evidence="4 5">KCTC 3377</strain>
    </source>
</reference>
<keyword evidence="1 2" id="KW-0732">Signal</keyword>
<dbReference type="PANTHER" id="PTHR35936">
    <property type="entry name" value="MEMBRANE-BOUND LYTIC MUREIN TRANSGLYCOSYLASE F"/>
    <property type="match status" value="1"/>
</dbReference>
<dbReference type="Proteomes" id="UP000070134">
    <property type="component" value="Chromosome"/>
</dbReference>
<dbReference type="STRING" id="37927.SA2016_0813"/>
<evidence type="ECO:0000256" key="2">
    <source>
        <dbReference type="SAM" id="SignalP"/>
    </source>
</evidence>
<feature type="chain" id="PRO_5039230666" description="Solute-binding protein family 3/N-terminal domain-containing protein" evidence="2">
    <location>
        <begin position="33"/>
        <end position="298"/>
    </location>
</feature>
<dbReference type="OrthoDB" id="4633994at2"/>
<dbReference type="EMBL" id="CP014518">
    <property type="protein sequence ID" value="AMM31501.1"/>
    <property type="molecule type" value="Genomic_DNA"/>
</dbReference>
<sequence length="298" mass="30973" precursor="true">MKKLIRSTVTVGAVASLALALGACGNSTSASSAAGASGSADPSLSKLVPDDIRAKGTLAGGASFDTQPMNFYAPGNKPDGVLIDLLNGAAGKLGLSIKWSQIPYAGLVPALQSKRVEIAGAQISKTAENKGVVNLLAFYKASSSLLVPAGKQYAADTDACGTRFGLTTGSTVNKNIADSINKECRAAGKPELQYLYFQSFNAGEDAIRAGRIDSFLNSTPQIQLAVKADKSVAATLVGKLATRETGVALPKEYTQLTEAFQAAFNAMIADGSYKKILDKWDLGTMAVDKAEINDQIPM</sequence>
<dbReference type="AlphaFoldDB" id="A0A126ZY50"/>
<dbReference type="PATRIC" id="fig|37927.3.peg.835"/>
<name>A0A126ZY50_9MICC</name>
<accession>A0A126ZY50</accession>